<evidence type="ECO:0000256" key="4">
    <source>
        <dbReference type="ARBA" id="ARBA00022475"/>
    </source>
</evidence>
<keyword evidence="8 11" id="KW-1133">Transmembrane helix</keyword>
<keyword evidence="5 10" id="KW-0997">Cell inner membrane</keyword>
<dbReference type="GO" id="GO:0005886">
    <property type="term" value="C:plasma membrane"/>
    <property type="evidence" value="ECO:0007669"/>
    <property type="project" value="UniProtKB-SubCell"/>
</dbReference>
<accession>A0A177N140</accession>
<evidence type="ECO:0000256" key="8">
    <source>
        <dbReference type="ARBA" id="ARBA00022989"/>
    </source>
</evidence>
<proteinExistence type="inferred from homology"/>
<dbReference type="InterPro" id="IPR005628">
    <property type="entry name" value="GspK"/>
</dbReference>
<evidence type="ECO:0000256" key="2">
    <source>
        <dbReference type="ARBA" id="ARBA00007246"/>
    </source>
</evidence>
<dbReference type="Pfam" id="PF03934">
    <property type="entry name" value="T2SSK"/>
    <property type="match status" value="1"/>
</dbReference>
<dbReference type="Proteomes" id="UP000078476">
    <property type="component" value="Unassembled WGS sequence"/>
</dbReference>
<organism evidence="14 15">
    <name type="scientific">Methylomonas lenta</name>
    <dbReference type="NCBI Taxonomy" id="980561"/>
    <lineage>
        <taxon>Bacteria</taxon>
        <taxon>Pseudomonadati</taxon>
        <taxon>Pseudomonadota</taxon>
        <taxon>Gammaproteobacteria</taxon>
        <taxon>Methylococcales</taxon>
        <taxon>Methylococcaceae</taxon>
        <taxon>Methylomonas</taxon>
    </lineage>
</organism>
<keyword evidence="4 10" id="KW-1003">Cell membrane</keyword>
<keyword evidence="3 10" id="KW-0813">Transport</keyword>
<evidence type="ECO:0000313" key="14">
    <source>
        <dbReference type="EMBL" id="OAI11687.1"/>
    </source>
</evidence>
<dbReference type="GO" id="GO:0009306">
    <property type="term" value="P:protein secretion"/>
    <property type="evidence" value="ECO:0007669"/>
    <property type="project" value="InterPro"/>
</dbReference>
<evidence type="ECO:0000256" key="6">
    <source>
        <dbReference type="ARBA" id="ARBA00022692"/>
    </source>
</evidence>
<dbReference type="AlphaFoldDB" id="A0A177N140"/>
<dbReference type="PANTHER" id="PTHR38831:SF1">
    <property type="entry name" value="TYPE II SECRETION SYSTEM PROTEIN K-RELATED"/>
    <property type="match status" value="1"/>
</dbReference>
<keyword evidence="6 11" id="KW-0812">Transmembrane</keyword>
<sequence length="312" mass="35723">MMTAHSAQSGVALITVMLVLSIATVAVVSMSTARQMDIRRTENQLRQMQGWEYVYGLESWAKARLQQDANDNKLDGLQDSWRKPLTEMIVAEGSIQAQIEDMQGRINLNNLWVEGKVSEQDLIRLQRLFAYLKLKPELLDGLLDWIDDDMEIRYPNGAEDETYGRHKPPYRAANHFFTDVSELLLVQGMTREQYQKILPYVYVTDGYAPLNVNTASTMVLRCLADDMSADQAESIFRASGKPFEKIDDFLKDEAVIDRAIRKYGLAVMSQHFLLTGQIKMGKNQWLFSSQLQRDKQGSTRLIKRQRRSFANG</sequence>
<dbReference type="Gene3D" id="1.10.40.60">
    <property type="entry name" value="EpsJ-like"/>
    <property type="match status" value="2"/>
</dbReference>
<protein>
    <recommendedName>
        <fullName evidence="10">Type II secretion system protein K</fullName>
    </recommendedName>
</protein>
<dbReference type="Gene3D" id="3.30.1300.30">
    <property type="entry name" value="GSPII I/J protein-like"/>
    <property type="match status" value="1"/>
</dbReference>
<evidence type="ECO:0000256" key="5">
    <source>
        <dbReference type="ARBA" id="ARBA00022519"/>
    </source>
</evidence>
<evidence type="ECO:0000313" key="15">
    <source>
        <dbReference type="Proteomes" id="UP000078476"/>
    </source>
</evidence>
<feature type="domain" description="T2SS protein K second SAM-like" evidence="12">
    <location>
        <begin position="210"/>
        <end position="257"/>
    </location>
</feature>
<dbReference type="SUPFAM" id="SSF54523">
    <property type="entry name" value="Pili subunits"/>
    <property type="match status" value="1"/>
</dbReference>
<keyword evidence="15" id="KW-1185">Reference proteome</keyword>
<comment type="subcellular location">
    <subcellularLocation>
        <location evidence="1 10">Cell inner membrane</location>
    </subcellularLocation>
</comment>
<evidence type="ECO:0000256" key="3">
    <source>
        <dbReference type="ARBA" id="ARBA00022448"/>
    </source>
</evidence>
<dbReference type="InterPro" id="IPR049179">
    <property type="entry name" value="T2SSK_SAM-like_2nd"/>
</dbReference>
<dbReference type="SUPFAM" id="SSF158544">
    <property type="entry name" value="GspK insert domain-like"/>
    <property type="match status" value="1"/>
</dbReference>
<evidence type="ECO:0000256" key="11">
    <source>
        <dbReference type="SAM" id="Phobius"/>
    </source>
</evidence>
<evidence type="ECO:0000256" key="7">
    <source>
        <dbReference type="ARBA" id="ARBA00022927"/>
    </source>
</evidence>
<evidence type="ECO:0000256" key="10">
    <source>
        <dbReference type="PIRNR" id="PIRNR002786"/>
    </source>
</evidence>
<dbReference type="EMBL" id="LUUI01000138">
    <property type="protein sequence ID" value="OAI11687.1"/>
    <property type="molecule type" value="Genomic_DNA"/>
</dbReference>
<evidence type="ECO:0000256" key="1">
    <source>
        <dbReference type="ARBA" id="ARBA00004533"/>
    </source>
</evidence>
<feature type="domain" description="T2SS protein K first SAM-like" evidence="13">
    <location>
        <begin position="104"/>
        <end position="204"/>
    </location>
</feature>
<dbReference type="OrthoDB" id="9788973at2"/>
<name>A0A177N140_9GAMM</name>
<dbReference type="STRING" id="980561.A1359_01675"/>
<dbReference type="Pfam" id="PF21687">
    <property type="entry name" value="T2SSK_1st"/>
    <property type="match status" value="1"/>
</dbReference>
<feature type="transmembrane region" description="Helical" evidence="11">
    <location>
        <begin position="12"/>
        <end position="30"/>
    </location>
</feature>
<dbReference type="PIRSF" id="PIRSF002786">
    <property type="entry name" value="XcpX"/>
    <property type="match status" value="1"/>
</dbReference>
<evidence type="ECO:0000259" key="13">
    <source>
        <dbReference type="Pfam" id="PF21687"/>
    </source>
</evidence>
<comment type="similarity">
    <text evidence="2 10">Belongs to the GSP K family.</text>
</comment>
<dbReference type="PANTHER" id="PTHR38831">
    <property type="entry name" value="TYPE II SECRETION SYSTEM PROTEIN K"/>
    <property type="match status" value="1"/>
</dbReference>
<evidence type="ECO:0000256" key="9">
    <source>
        <dbReference type="ARBA" id="ARBA00023136"/>
    </source>
</evidence>
<dbReference type="InterPro" id="IPR038072">
    <property type="entry name" value="GspK_central_sf"/>
</dbReference>
<evidence type="ECO:0000259" key="12">
    <source>
        <dbReference type="Pfam" id="PF03934"/>
    </source>
</evidence>
<dbReference type="InterPro" id="IPR045584">
    <property type="entry name" value="Pilin-like"/>
</dbReference>
<dbReference type="NCBIfam" id="NF037980">
    <property type="entry name" value="T2SS_GspK"/>
    <property type="match status" value="1"/>
</dbReference>
<gene>
    <name evidence="14" type="ORF">A1359_01675</name>
</gene>
<keyword evidence="7" id="KW-0653">Protein transport</keyword>
<dbReference type="InterPro" id="IPR049031">
    <property type="entry name" value="T2SSK_SAM-like_1st"/>
</dbReference>
<keyword evidence="9 10" id="KW-0472">Membrane</keyword>
<comment type="caution">
    <text evidence="14">The sequence shown here is derived from an EMBL/GenBank/DDBJ whole genome shotgun (WGS) entry which is preliminary data.</text>
</comment>
<reference evidence="14 15" key="1">
    <citation type="submission" date="2016-03" db="EMBL/GenBank/DDBJ databases">
        <authorList>
            <person name="Ploux O."/>
        </authorList>
    </citation>
    <scope>NUCLEOTIDE SEQUENCE [LARGE SCALE GENOMIC DNA]</scope>
    <source>
        <strain evidence="14 15">R-45370</strain>
    </source>
</reference>